<feature type="compositionally biased region" description="Low complexity" evidence="9">
    <location>
        <begin position="137"/>
        <end position="151"/>
    </location>
</feature>
<reference evidence="11" key="1">
    <citation type="submission" date="2025-08" db="UniProtKB">
        <authorList>
            <consortium name="RefSeq"/>
        </authorList>
    </citation>
    <scope>IDENTIFICATION</scope>
    <source>
        <tissue evidence="11">Testes</tissue>
    </source>
</reference>
<keyword evidence="5" id="KW-0158">Chromosome</keyword>
<evidence type="ECO:0000256" key="6">
    <source>
        <dbReference type="ARBA" id="ARBA00022895"/>
    </source>
</evidence>
<keyword evidence="10" id="KW-1185">Reference proteome</keyword>
<dbReference type="InterPro" id="IPR029156">
    <property type="entry name" value="CTC1"/>
</dbReference>
<dbReference type="PANTHER" id="PTHR14865">
    <property type="entry name" value="CST COMPLEX SUBUNIT CTC1"/>
    <property type="match status" value="1"/>
</dbReference>
<comment type="subcellular location">
    <subcellularLocation>
        <location evidence="2">Chromosome</location>
        <location evidence="2">Telomere</location>
    </subcellularLocation>
    <subcellularLocation>
        <location evidence="1">Nucleus</location>
    </subcellularLocation>
</comment>
<evidence type="ECO:0000256" key="1">
    <source>
        <dbReference type="ARBA" id="ARBA00004123"/>
    </source>
</evidence>
<feature type="compositionally biased region" description="Low complexity" evidence="9">
    <location>
        <begin position="434"/>
        <end position="448"/>
    </location>
</feature>
<feature type="region of interest" description="Disordered" evidence="9">
    <location>
        <begin position="930"/>
        <end position="965"/>
    </location>
</feature>
<proteinExistence type="inferred from homology"/>
<comment type="similarity">
    <text evidence="3">Belongs to the CTC1 family.</text>
</comment>
<feature type="region of interest" description="Disordered" evidence="9">
    <location>
        <begin position="425"/>
        <end position="448"/>
    </location>
</feature>
<accession>A0ABM0MAH3</accession>
<protein>
    <recommendedName>
        <fullName evidence="4">CST complex subunit CTC1</fullName>
    </recommendedName>
</protein>
<feature type="compositionally biased region" description="Basic and acidic residues" evidence="9">
    <location>
        <begin position="954"/>
        <end position="965"/>
    </location>
</feature>
<keyword evidence="8" id="KW-0539">Nucleus</keyword>
<evidence type="ECO:0000256" key="8">
    <source>
        <dbReference type="ARBA" id="ARBA00023242"/>
    </source>
</evidence>
<dbReference type="InterPro" id="IPR042617">
    <property type="entry name" value="CTC1-like"/>
</dbReference>
<dbReference type="GeneID" id="102807021"/>
<evidence type="ECO:0000313" key="10">
    <source>
        <dbReference type="Proteomes" id="UP000694865"/>
    </source>
</evidence>
<keyword evidence="6" id="KW-0779">Telomere</keyword>
<gene>
    <name evidence="11" type="primary">LOC102807021</name>
</gene>
<evidence type="ECO:0000256" key="2">
    <source>
        <dbReference type="ARBA" id="ARBA00004574"/>
    </source>
</evidence>
<evidence type="ECO:0000256" key="3">
    <source>
        <dbReference type="ARBA" id="ARBA00006332"/>
    </source>
</evidence>
<organism evidence="10 11">
    <name type="scientific">Saccoglossus kowalevskii</name>
    <name type="common">Acorn worm</name>
    <dbReference type="NCBI Taxonomy" id="10224"/>
    <lineage>
        <taxon>Eukaryota</taxon>
        <taxon>Metazoa</taxon>
        <taxon>Hemichordata</taxon>
        <taxon>Enteropneusta</taxon>
        <taxon>Harrimaniidae</taxon>
        <taxon>Saccoglossus</taxon>
    </lineage>
</organism>
<feature type="non-terminal residue" evidence="11">
    <location>
        <position position="1002"/>
    </location>
</feature>
<dbReference type="Proteomes" id="UP000694865">
    <property type="component" value="Unplaced"/>
</dbReference>
<evidence type="ECO:0000256" key="9">
    <source>
        <dbReference type="SAM" id="MobiDB-lite"/>
    </source>
</evidence>
<sequence>MKYYDGAQLMFITVDFSWLDQWVIIPTWNFILPKGFEGSCYLEISDRCLPMEMLQESHSNMKGLQGSNNAYSVFAATNKTKFYKIRKEDCKEITIKRLETRYLCKGNIDVPNTDTPCDDKITECHSDPPPCSHGDSESPGPSYSHTSSVSGSVQRESLCSYKGTITEVVNSEAGVYDLDSKVRLYIGYQPCPNQGRGMRVGVKVEILNAHLKVYKMFITVDFSWLDQWVIIPTWNFILPKGFEGSCYLEISDRCLPMEMLQESHSNMKGLQVISTTLALRILDNRNNYNLTRSVTLHGEITALSPVHRKPDSVVFFVELTSQETEDRVSLVLKGIQFSHWYHFLRLKEEFAFTNAVPTTVSKGSNNAYSVFAATNKTKFYKIRKEDCKEITIKRLETRYLCKGNIDVPNTDTPCDDKITECHSDPPPCSHGDSESPGPSYSHTSSVSGSVQRESLCSYKGTITEVVNSEAGVYDLDSKVRLYIGYQPCPNQGRGMRVGVKVEILNAHLKVYKMIPRIRLCCCTPSTVLITEFSPLLTAYRPFLTNTSVYMHLLYSNNLSLVYYQWLVDMAIQMKKKFVPQILSEKLLMGMHIPKHNKPEQNIPGVFFNILRIASPSDQKPLLPKLSRNIYAEFLDPRHPCSVVGSDAVSKSDLYTIPTMAELKQMLEKMAFREESWRPVDLLVSQQTTNLNEALYWRYDLMEPADFKPPLLLIGHLEVCNKTGLLQLVDQTGSIDCVIADLDDSDHSHTCDPTCLYQNTQSQNQTRRFNCPYVKSWCLGQLLRLNRYQVVVERFLISSFPSVEQLGCSKYIEKSQIRSYVQFSMSDAVNFHKKLNRDNAGCNDTVSLKRKREYNKSTISTSVERPETNHTGMKPTTDVVQLFVVNDKQFLHVKPVTVNGEKSIQLSSNVAVTLLGMPDIVSRKQGIESITKVDTDRDAASNPSGNARESRHHGEHSVHKTSLEHKDSLPERQAVLVLQGETIKWYHLLHNGQPYALIMPRSQ</sequence>
<name>A0ABM0MAH3_SACKO</name>
<evidence type="ECO:0000256" key="4">
    <source>
        <dbReference type="ARBA" id="ARBA00016175"/>
    </source>
</evidence>
<dbReference type="RefSeq" id="XP_006817014.1">
    <property type="nucleotide sequence ID" value="XM_006816951.1"/>
</dbReference>
<feature type="region of interest" description="Disordered" evidence="9">
    <location>
        <begin position="128"/>
        <end position="151"/>
    </location>
</feature>
<dbReference type="Pfam" id="PF15489">
    <property type="entry name" value="CTC1"/>
    <property type="match status" value="2"/>
</dbReference>
<keyword evidence="7" id="KW-0238">DNA-binding</keyword>
<evidence type="ECO:0000313" key="11">
    <source>
        <dbReference type="RefSeq" id="XP_006817014.1"/>
    </source>
</evidence>
<evidence type="ECO:0000256" key="7">
    <source>
        <dbReference type="ARBA" id="ARBA00023125"/>
    </source>
</evidence>
<dbReference type="PANTHER" id="PTHR14865:SF2">
    <property type="entry name" value="CST COMPLEX SUBUNIT CTC1"/>
    <property type="match status" value="1"/>
</dbReference>
<evidence type="ECO:0000256" key="5">
    <source>
        <dbReference type="ARBA" id="ARBA00022454"/>
    </source>
</evidence>